<evidence type="ECO:0000256" key="2">
    <source>
        <dbReference type="ARBA" id="ARBA00023015"/>
    </source>
</evidence>
<keyword evidence="3 6" id="KW-0731">Sigma factor</keyword>
<dbReference type="GO" id="GO:0003677">
    <property type="term" value="F:DNA binding"/>
    <property type="evidence" value="ECO:0007669"/>
    <property type="project" value="UniProtKB-KW"/>
</dbReference>
<dbReference type="Gene3D" id="1.10.10.10">
    <property type="entry name" value="Winged helix-like DNA-binding domain superfamily/Winged helix DNA-binding domain"/>
    <property type="match status" value="1"/>
</dbReference>
<keyword evidence="4 6" id="KW-0238">DNA-binding</keyword>
<feature type="domain" description="RNA polymerase sigma-70 region 2" evidence="7">
    <location>
        <begin position="20"/>
        <end position="84"/>
    </location>
</feature>
<protein>
    <recommendedName>
        <fullName evidence="6">RNA polymerase sigma factor</fullName>
    </recommendedName>
</protein>
<dbReference type="Gene3D" id="1.10.1740.10">
    <property type="match status" value="1"/>
</dbReference>
<keyword evidence="5 6" id="KW-0804">Transcription</keyword>
<evidence type="ECO:0000256" key="4">
    <source>
        <dbReference type="ARBA" id="ARBA00023125"/>
    </source>
</evidence>
<evidence type="ECO:0000256" key="1">
    <source>
        <dbReference type="ARBA" id="ARBA00010641"/>
    </source>
</evidence>
<dbReference type="InterPro" id="IPR007627">
    <property type="entry name" value="RNA_pol_sigma70_r2"/>
</dbReference>
<dbReference type="AlphaFoldDB" id="A0A916QF90"/>
<evidence type="ECO:0000313" key="10">
    <source>
        <dbReference type="Proteomes" id="UP000654993"/>
    </source>
</evidence>
<dbReference type="SUPFAM" id="SSF88946">
    <property type="entry name" value="Sigma2 domain of RNA polymerase sigma factors"/>
    <property type="match status" value="1"/>
</dbReference>
<comment type="similarity">
    <text evidence="1 6">Belongs to the sigma-70 factor family. ECF subfamily.</text>
</comment>
<dbReference type="PANTHER" id="PTHR43133">
    <property type="entry name" value="RNA POLYMERASE ECF-TYPE SIGMA FACTO"/>
    <property type="match status" value="1"/>
</dbReference>
<evidence type="ECO:0000256" key="5">
    <source>
        <dbReference type="ARBA" id="ARBA00023163"/>
    </source>
</evidence>
<dbReference type="CDD" id="cd06171">
    <property type="entry name" value="Sigma70_r4"/>
    <property type="match status" value="1"/>
</dbReference>
<name>A0A916QF90_9BACL</name>
<reference evidence="9" key="1">
    <citation type="submission" date="2020-08" db="EMBL/GenBank/DDBJ databases">
        <authorList>
            <person name="Uke A."/>
            <person name="Chhe C."/>
            <person name="Baramee S."/>
            <person name="Kosugi A."/>
        </authorList>
    </citation>
    <scope>NUCLEOTIDE SEQUENCE</scope>
    <source>
        <strain evidence="9">DA-C8</strain>
    </source>
</reference>
<dbReference type="PANTHER" id="PTHR43133:SF46">
    <property type="entry name" value="RNA POLYMERASE SIGMA-70 FACTOR ECF SUBFAMILY"/>
    <property type="match status" value="1"/>
</dbReference>
<dbReference type="EMBL" id="BMAQ01000009">
    <property type="protein sequence ID" value="GFR37983.1"/>
    <property type="molecule type" value="Genomic_DNA"/>
</dbReference>
<dbReference type="RefSeq" id="WP_242457461.1">
    <property type="nucleotide sequence ID" value="NZ_BMAQ01000009.1"/>
</dbReference>
<dbReference type="GO" id="GO:0016987">
    <property type="term" value="F:sigma factor activity"/>
    <property type="evidence" value="ECO:0007669"/>
    <property type="project" value="UniProtKB-KW"/>
</dbReference>
<dbReference type="NCBIfam" id="TIGR02937">
    <property type="entry name" value="sigma70-ECF"/>
    <property type="match status" value="1"/>
</dbReference>
<dbReference type="InterPro" id="IPR000838">
    <property type="entry name" value="RNA_pol_sigma70_ECF_CS"/>
</dbReference>
<dbReference type="InterPro" id="IPR014284">
    <property type="entry name" value="RNA_pol_sigma-70_dom"/>
</dbReference>
<dbReference type="GO" id="GO:0006352">
    <property type="term" value="P:DNA-templated transcription initiation"/>
    <property type="evidence" value="ECO:0007669"/>
    <property type="project" value="InterPro"/>
</dbReference>
<feature type="domain" description="RNA polymerase sigma factor 70 region 4 type 2" evidence="8">
    <location>
        <begin position="126"/>
        <end position="176"/>
    </location>
</feature>
<dbReference type="Pfam" id="PF04542">
    <property type="entry name" value="Sigma70_r2"/>
    <property type="match status" value="1"/>
</dbReference>
<evidence type="ECO:0000256" key="6">
    <source>
        <dbReference type="RuleBase" id="RU000716"/>
    </source>
</evidence>
<dbReference type="InterPro" id="IPR013324">
    <property type="entry name" value="RNA_pol_sigma_r3/r4-like"/>
</dbReference>
<dbReference type="GO" id="GO:0006950">
    <property type="term" value="P:response to stress"/>
    <property type="evidence" value="ECO:0007669"/>
    <property type="project" value="UniProtKB-ARBA"/>
</dbReference>
<evidence type="ECO:0000259" key="7">
    <source>
        <dbReference type="Pfam" id="PF04542"/>
    </source>
</evidence>
<dbReference type="Pfam" id="PF08281">
    <property type="entry name" value="Sigma70_r4_2"/>
    <property type="match status" value="1"/>
</dbReference>
<evidence type="ECO:0000256" key="3">
    <source>
        <dbReference type="ARBA" id="ARBA00023082"/>
    </source>
</evidence>
<comment type="caution">
    <text evidence="9">The sequence shown here is derived from an EMBL/GenBank/DDBJ whole genome shotgun (WGS) entry which is preliminary data.</text>
</comment>
<evidence type="ECO:0000259" key="8">
    <source>
        <dbReference type="Pfam" id="PF08281"/>
    </source>
</evidence>
<reference evidence="9" key="2">
    <citation type="journal article" date="2021" name="Data Brief">
        <title>Draft genome sequence data of the facultative, thermophilic, xylanolytic bacterium Paenibacillus sp. strain DA-C8.</title>
        <authorList>
            <person name="Chhe C."/>
            <person name="Uke A."/>
            <person name="Baramee S."/>
            <person name="Ungkulpasvich U."/>
            <person name="Tachaapaikoon C."/>
            <person name="Pason P."/>
            <person name="Waeonukul R."/>
            <person name="Ratanakhanokchai K."/>
            <person name="Kosugi A."/>
        </authorList>
    </citation>
    <scope>NUCLEOTIDE SEQUENCE</scope>
    <source>
        <strain evidence="9">DA-C8</strain>
    </source>
</reference>
<sequence>MQEHYLYDVAAIDVEDLRALMEHYGEDVWKYAYFLTGDPHLADDIAQETFIRAYRSFHTFRRESSVKSWLLKITRNTAFTAQRRAFLRKAVLLDSRSPDGSPSVSAGHRTAPSAEETVIAYETEAELWQVIMELPRKFRDPLILRFHYQFSMEEIAEILNISVGTVKSRIHRAKQKAANILKGRKIYD</sequence>
<dbReference type="InterPro" id="IPR013325">
    <property type="entry name" value="RNA_pol_sigma_r2"/>
</dbReference>
<dbReference type="InterPro" id="IPR036388">
    <property type="entry name" value="WH-like_DNA-bd_sf"/>
</dbReference>
<proteinExistence type="inferred from homology"/>
<organism evidence="9 10">
    <name type="scientific">Insulibacter thermoxylanivorax</name>
    <dbReference type="NCBI Taxonomy" id="2749268"/>
    <lineage>
        <taxon>Bacteria</taxon>
        <taxon>Bacillati</taxon>
        <taxon>Bacillota</taxon>
        <taxon>Bacilli</taxon>
        <taxon>Bacillales</taxon>
        <taxon>Paenibacillaceae</taxon>
        <taxon>Insulibacter</taxon>
    </lineage>
</organism>
<keyword evidence="2 6" id="KW-0805">Transcription regulation</keyword>
<dbReference type="PROSITE" id="PS01063">
    <property type="entry name" value="SIGMA70_ECF"/>
    <property type="match status" value="1"/>
</dbReference>
<keyword evidence="10" id="KW-1185">Reference proteome</keyword>
<accession>A0A916QF90</accession>
<evidence type="ECO:0000313" key="9">
    <source>
        <dbReference type="EMBL" id="GFR37983.1"/>
    </source>
</evidence>
<dbReference type="SUPFAM" id="SSF88659">
    <property type="entry name" value="Sigma3 and sigma4 domains of RNA polymerase sigma factors"/>
    <property type="match status" value="1"/>
</dbReference>
<dbReference type="InterPro" id="IPR039425">
    <property type="entry name" value="RNA_pol_sigma-70-like"/>
</dbReference>
<gene>
    <name evidence="9" type="ORF">PRECH8_12790</name>
</gene>
<dbReference type="InterPro" id="IPR013249">
    <property type="entry name" value="RNA_pol_sigma70_r4_t2"/>
</dbReference>
<dbReference type="Proteomes" id="UP000654993">
    <property type="component" value="Unassembled WGS sequence"/>
</dbReference>